<feature type="region of interest" description="Disordered" evidence="1">
    <location>
        <begin position="76"/>
        <end position="125"/>
    </location>
</feature>
<proteinExistence type="predicted"/>
<feature type="region of interest" description="Disordered" evidence="1">
    <location>
        <begin position="169"/>
        <end position="188"/>
    </location>
</feature>
<evidence type="ECO:0000313" key="3">
    <source>
        <dbReference type="Proteomes" id="UP000248349"/>
    </source>
</evidence>
<dbReference type="EMBL" id="KZ821242">
    <property type="protein sequence ID" value="PYH43600.1"/>
    <property type="molecule type" value="Genomic_DNA"/>
</dbReference>
<reference evidence="2 3" key="1">
    <citation type="submission" date="2016-12" db="EMBL/GenBank/DDBJ databases">
        <title>The genomes of Aspergillus section Nigri reveals drivers in fungal speciation.</title>
        <authorList>
            <consortium name="DOE Joint Genome Institute"/>
            <person name="Vesth T.C."/>
            <person name="Nybo J."/>
            <person name="Theobald S."/>
            <person name="Brandl J."/>
            <person name="Frisvad J.C."/>
            <person name="Nielsen K.F."/>
            <person name="Lyhne E.K."/>
            <person name="Kogle M.E."/>
            <person name="Kuo A."/>
            <person name="Riley R."/>
            <person name="Clum A."/>
            <person name="Nolan M."/>
            <person name="Lipzen A."/>
            <person name="Salamov A."/>
            <person name="Henrissat B."/>
            <person name="Wiebenga A."/>
            <person name="De Vries R.P."/>
            <person name="Grigoriev I.V."/>
            <person name="Mortensen U.H."/>
            <person name="Andersen M.R."/>
            <person name="Baker S.E."/>
        </authorList>
    </citation>
    <scope>NUCLEOTIDE SEQUENCE [LARGE SCALE GENOMIC DNA]</scope>
    <source>
        <strain evidence="2 3">JOP 1030-1</strain>
    </source>
</reference>
<dbReference type="GeneID" id="37078718"/>
<name>A0A318ZIR4_9EURO</name>
<dbReference type="Proteomes" id="UP000248349">
    <property type="component" value="Unassembled WGS sequence"/>
</dbReference>
<accession>A0A318ZIR4</accession>
<sequence>MASFFWKQADPSLTRVKLGGIHRAQPYSHSYEAGTDNHYFLAKWASLLGFEGLPKDFDRAYTDMSIAGDCTNAGSTDADYRSAHSNPRSEDDAPRFLPSSRPMSESQTLHSPSRHDSQNANNNDEGSVCNLARIIDSHSRNLKTQRIMTPFIRERFLTELTMNKMLHPTTEMQKKRSKFPSHITTNLP</sequence>
<dbReference type="AlphaFoldDB" id="A0A318ZIR4"/>
<dbReference type="OrthoDB" id="4455544at2759"/>
<protein>
    <submittedName>
        <fullName evidence="2">Uncharacterized protein</fullName>
    </submittedName>
</protein>
<evidence type="ECO:0000256" key="1">
    <source>
        <dbReference type="SAM" id="MobiDB-lite"/>
    </source>
</evidence>
<gene>
    <name evidence="2" type="ORF">BP01DRAFT_384258</name>
</gene>
<evidence type="ECO:0000313" key="2">
    <source>
        <dbReference type="EMBL" id="PYH43600.1"/>
    </source>
</evidence>
<dbReference type="STRING" id="1450539.A0A318ZIR4"/>
<feature type="compositionally biased region" description="Basic and acidic residues" evidence="1">
    <location>
        <begin position="78"/>
        <end position="94"/>
    </location>
</feature>
<feature type="compositionally biased region" description="Polar residues" evidence="1">
    <location>
        <begin position="101"/>
        <end position="111"/>
    </location>
</feature>
<dbReference type="RefSeq" id="XP_025429582.1">
    <property type="nucleotide sequence ID" value="XM_025577489.1"/>
</dbReference>
<keyword evidence="3" id="KW-1185">Reference proteome</keyword>
<organism evidence="2 3">
    <name type="scientific">Aspergillus saccharolyticus JOP 1030-1</name>
    <dbReference type="NCBI Taxonomy" id="1450539"/>
    <lineage>
        <taxon>Eukaryota</taxon>
        <taxon>Fungi</taxon>
        <taxon>Dikarya</taxon>
        <taxon>Ascomycota</taxon>
        <taxon>Pezizomycotina</taxon>
        <taxon>Eurotiomycetes</taxon>
        <taxon>Eurotiomycetidae</taxon>
        <taxon>Eurotiales</taxon>
        <taxon>Aspergillaceae</taxon>
        <taxon>Aspergillus</taxon>
        <taxon>Aspergillus subgen. Circumdati</taxon>
    </lineage>
</organism>